<evidence type="ECO:0000256" key="1">
    <source>
        <dbReference type="SAM" id="Phobius"/>
    </source>
</evidence>
<reference evidence="2" key="1">
    <citation type="journal article" date="2014" name="Front. Microbiol.">
        <title>High frequency of phylogenetically diverse reductive dehalogenase-homologous genes in deep subseafloor sedimentary metagenomes.</title>
        <authorList>
            <person name="Kawai M."/>
            <person name="Futagami T."/>
            <person name="Toyoda A."/>
            <person name="Takaki Y."/>
            <person name="Nishi S."/>
            <person name="Hori S."/>
            <person name="Arai W."/>
            <person name="Tsubouchi T."/>
            <person name="Morono Y."/>
            <person name="Uchiyama I."/>
            <person name="Ito T."/>
            <person name="Fujiyama A."/>
            <person name="Inagaki F."/>
            <person name="Takami H."/>
        </authorList>
    </citation>
    <scope>NUCLEOTIDE SEQUENCE</scope>
    <source>
        <strain evidence="2">Expedition CK06-06</strain>
    </source>
</reference>
<evidence type="ECO:0000313" key="2">
    <source>
        <dbReference type="EMBL" id="GAH84779.1"/>
    </source>
</evidence>
<keyword evidence="1" id="KW-0472">Membrane</keyword>
<dbReference type="EMBL" id="BARU01037126">
    <property type="protein sequence ID" value="GAH84779.1"/>
    <property type="molecule type" value="Genomic_DNA"/>
</dbReference>
<keyword evidence="1" id="KW-1133">Transmembrane helix</keyword>
<organism evidence="2">
    <name type="scientific">marine sediment metagenome</name>
    <dbReference type="NCBI Taxonomy" id="412755"/>
    <lineage>
        <taxon>unclassified sequences</taxon>
        <taxon>metagenomes</taxon>
        <taxon>ecological metagenomes</taxon>
    </lineage>
</organism>
<feature type="transmembrane region" description="Helical" evidence="1">
    <location>
        <begin position="13"/>
        <end position="31"/>
    </location>
</feature>
<proteinExistence type="predicted"/>
<dbReference type="AlphaFoldDB" id="X1K3A2"/>
<comment type="caution">
    <text evidence="2">The sequence shown here is derived from an EMBL/GenBank/DDBJ whole genome shotgun (WGS) entry which is preliminary data.</text>
</comment>
<gene>
    <name evidence="2" type="ORF">S03H2_57894</name>
</gene>
<protein>
    <submittedName>
        <fullName evidence="2">Uncharacterized protein</fullName>
    </submittedName>
</protein>
<accession>X1K3A2</accession>
<feature type="transmembrane region" description="Helical" evidence="1">
    <location>
        <begin position="38"/>
        <end position="58"/>
    </location>
</feature>
<keyword evidence="1" id="KW-0812">Transmembrane</keyword>
<name>X1K3A2_9ZZZZ</name>
<sequence length="66" mass="7714">VVYLLAVFFPQSSTWRILMPIAPLLAVVALPRSRVYRVVLVVVALVLQWVWLYANWWVDGYDWTPP</sequence>
<feature type="non-terminal residue" evidence="2">
    <location>
        <position position="1"/>
    </location>
</feature>